<feature type="binding site" evidence="9">
    <location>
        <position position="1404"/>
    </location>
    <ligand>
        <name>AMP</name>
        <dbReference type="ChEBI" id="CHEBI:456215"/>
    </ligand>
</feature>
<dbReference type="GO" id="GO:0046872">
    <property type="term" value="F:metal ion binding"/>
    <property type="evidence" value="ECO:0007669"/>
    <property type="project" value="UniProtKB-KW"/>
</dbReference>
<evidence type="ECO:0000313" key="14">
    <source>
        <dbReference type="EMBL" id="KAF7492280.1"/>
    </source>
</evidence>
<feature type="compositionally biased region" description="Low complexity" evidence="11">
    <location>
        <begin position="539"/>
        <end position="564"/>
    </location>
</feature>
<evidence type="ECO:0000259" key="12">
    <source>
        <dbReference type="PROSITE" id="PS50112"/>
    </source>
</evidence>
<sequence>MGCTPSTINHGESTANTQFIDQTTTTSHYQRQRRCDLVPSTKAKNNKFFNHIEKERILEKNDSRLNRSSSPSPSSSPSSSSLNDNMINNNNSNNNHSDRHRARSSNSSSQTNNYLCGLLSFSMDLCYHCHPHTDSHRQHSEKERKNFRFGRRKKILKIATGDNGGGDGRGDDDCDGAERSSRLSKPISASLTGLHSLIDRESNCSQDEFQRLSNATNVMGNASSDNLSPPPPPPSSKIKILGMKKLQSSKTNSIQPNSDRINHYDLNKNVKNSKLIIDDNNNENNHNDNNSNNNNNNCKSSNNNDCNRKIDTSIDDQHSNVSCHLCEEERKMMMFSNDSISTPRNSDNNNLAQKNFDSIVRYDISEDRNTVSVWNSSIDQSDITINNDQTRTTMPVWSVTQATPPTSNLNRWPLSQSSHSSLSSSLTSSRKFCCRHSHQSKVNESSEHHSYCCLHRKQSDYDCSRKNDPMSSSSITIQQPTYFTSLIASSSSANTKDLHHTNQLGESSMAPITTATTMFQKCSKINQDHHQNCFNFKHQQQQQQQSSQSSMTSKMNTNNKNNKSVHGLIESNKNSNSSQLHQQQRINNDGQSNQSIRFGRMNVSLRKPRLLLVTYADRDDDREFRLLSKAAKRIGFEVIINSVHNSNENVLNAYIENQFELIIIDVRDFDFNSLRNSPNQTDCPANNGNQTGCNNNNHRHHLIDLHSAKDSDDGHHHSHSHHSHPYSLNDSNDSKQSRSINLCKSIRSLKLNEFTTIVALIDGDQIYGIDFNDDDNDDNDDGGGGAETSQSFWSRSQHFLRQIGFNKSISSSKSSPNHYLNELNHLKEFDLVLQQRLRASSILFQALDNCKDGVIITGPQHDIRYANHSIEKMFGFRLDDLIGQRTQDFFQNDLLKFDVDEKIHNYNDGKEWEGSIYHRRKSGESVPIWNRILPINYHQGVPEHIVYIKEYPFFCIEKLYSPDKESLSSHGSFKGHRKYSVDCRNEARRPSLAKFNSISLIEAPITKVINILMMIKENGPNSLAPTLEKAIDILKNSEIFTNLSPQLQNLKPDDQLTSELVCSLISTNKTQANRRMSHEVASNKSSISYTTSTNSVINTNSNSNNSNNANNINDNNMIASAIPAEIQSLLDDDLKWNFDVIELERITSKSPLLWLGQSILEKFNVRQTLNCNDSTIRNWLTVIESNYRNNPYHNSTHAADVMQATACFLQSERLRNLLDPLDQAICLIAAIIHDIDHPGRNSAFLSNSNHELALLYNDISILESHHAAYGFRLTVGDNSDHINIFKNLDRETYIEVRQSIIDMVLATEMTKHFEHLSKFVNVFQTFTLNDTNETTLIDTLEQTKSSSANLNNQASNKIYRKNSDEIACSSSTTPADVCSMISLSEWSSPENIVLIKRMLIKCADVSNPGRNIKLCRIWAERIASEYCDQTEEEKIKGLPLVMPTFDSKNCSIPKSQIGFIDYFANDMFEAWHSFGDFPEMVENMNTNYQYWRDQLASTEPKKLSQESTVSTTNPCNDESAPIKEVEEE</sequence>
<comment type="similarity">
    <text evidence="3">Belongs to the cyclic nucleotide phosphodiesterase family. PDE8 subfamily.</text>
</comment>
<feature type="region of interest" description="Disordered" evidence="11">
    <location>
        <begin position="245"/>
        <end position="300"/>
    </location>
</feature>
<feature type="region of interest" description="Disordered" evidence="11">
    <location>
        <begin position="59"/>
        <end position="109"/>
    </location>
</feature>
<dbReference type="GO" id="GO:0004115">
    <property type="term" value="F:3',5'-cyclic-AMP phosphodiesterase activity"/>
    <property type="evidence" value="ECO:0007669"/>
    <property type="project" value="UniProtKB-EC"/>
</dbReference>
<dbReference type="InterPro" id="IPR002073">
    <property type="entry name" value="PDEase_catalytic_dom"/>
</dbReference>
<gene>
    <name evidence="14" type="ORF">SSS_2712</name>
</gene>
<feature type="compositionally biased region" description="Polar residues" evidence="11">
    <location>
        <begin position="218"/>
        <end position="227"/>
    </location>
</feature>
<accession>A0A834R8X0</accession>
<comment type="pathway">
    <text evidence="2">Purine metabolism; 3',5'-cyclic AMP degradation; AMP from 3',5'-cyclic AMP: step 1/1.</text>
</comment>
<feature type="compositionally biased region" description="Polar residues" evidence="11">
    <location>
        <begin position="246"/>
        <end position="259"/>
    </location>
</feature>
<feature type="binding site" evidence="10">
    <location>
        <position position="1404"/>
    </location>
    <ligand>
        <name>Zn(2+)</name>
        <dbReference type="ChEBI" id="CHEBI:29105"/>
        <label>1</label>
    </ligand>
</feature>
<feature type="binding site" evidence="9">
    <location>
        <position position="1234"/>
    </location>
    <ligand>
        <name>AMP</name>
        <dbReference type="ChEBI" id="CHEBI:456215"/>
    </ligand>
</feature>
<feature type="compositionally biased region" description="Basic and acidic residues" evidence="11">
    <location>
        <begin position="131"/>
        <end position="146"/>
    </location>
</feature>
<feature type="compositionally biased region" description="Polar residues" evidence="11">
    <location>
        <begin position="1505"/>
        <end position="1516"/>
    </location>
</feature>
<feature type="binding site" evidence="10">
    <location>
        <position position="1197"/>
    </location>
    <ligand>
        <name>Zn(2+)</name>
        <dbReference type="ChEBI" id="CHEBI:29105"/>
        <label>1</label>
    </ligand>
</feature>
<feature type="region of interest" description="Disordered" evidence="11">
    <location>
        <begin position="537"/>
        <end position="595"/>
    </location>
</feature>
<dbReference type="GO" id="GO:0007165">
    <property type="term" value="P:signal transduction"/>
    <property type="evidence" value="ECO:0007669"/>
    <property type="project" value="InterPro"/>
</dbReference>
<keyword evidence="7" id="KW-0114">cAMP</keyword>
<dbReference type="Gene3D" id="1.10.1300.10">
    <property type="entry name" value="3'5'-cyclic nucleotide phosphodiesterase, catalytic domain"/>
    <property type="match status" value="1"/>
</dbReference>
<evidence type="ECO:0000256" key="3">
    <source>
        <dbReference type="ARBA" id="ARBA00006437"/>
    </source>
</evidence>
<reference evidence="15" key="3">
    <citation type="submission" date="2022-06" db="UniProtKB">
        <authorList>
            <consortium name="EnsemblMetazoa"/>
        </authorList>
    </citation>
    <scope>IDENTIFICATION</scope>
</reference>
<feature type="binding site" evidence="9">
    <location>
        <position position="1456"/>
    </location>
    <ligand>
        <name>AMP</name>
        <dbReference type="ChEBI" id="CHEBI:456215"/>
    </ligand>
</feature>
<feature type="compositionally biased region" description="Basic and acidic residues" evidence="11">
    <location>
        <begin position="702"/>
        <end position="715"/>
    </location>
</feature>
<feature type="compositionally biased region" description="Basic residues" evidence="11">
    <location>
        <begin position="147"/>
        <end position="156"/>
    </location>
</feature>
<protein>
    <recommendedName>
        <fullName evidence="4">3',5'-cyclic-AMP phosphodiesterase</fullName>
        <ecNumber evidence="4">3.1.4.53</ecNumber>
    </recommendedName>
</protein>
<dbReference type="OrthoDB" id="189220at2759"/>
<feature type="domain" description="PDEase" evidence="13">
    <location>
        <begin position="1118"/>
        <end position="1498"/>
    </location>
</feature>
<keyword evidence="16" id="KW-1185">Reference proteome</keyword>
<reference evidence="16" key="1">
    <citation type="journal article" date="2020" name="PLoS Negl. Trop. Dis.">
        <title>High-quality nuclear genome for Sarcoptes scabiei-A critical resource for a neglected parasite.</title>
        <authorList>
            <person name="Korhonen P.K."/>
            <person name="Gasser R.B."/>
            <person name="Ma G."/>
            <person name="Wang T."/>
            <person name="Stroehlein A.J."/>
            <person name="Young N.D."/>
            <person name="Ang C.S."/>
            <person name="Fernando D.D."/>
            <person name="Lu H.C."/>
            <person name="Taylor S."/>
            <person name="Reynolds S.L."/>
            <person name="Mofiz E."/>
            <person name="Najaraj S.H."/>
            <person name="Gowda H."/>
            <person name="Madugundu A."/>
            <person name="Renuse S."/>
            <person name="Holt D."/>
            <person name="Pandey A."/>
            <person name="Papenfuss A.T."/>
            <person name="Fischer K."/>
        </authorList>
    </citation>
    <scope>NUCLEOTIDE SEQUENCE [LARGE SCALE GENOMIC DNA]</scope>
</reference>
<evidence type="ECO:0000256" key="4">
    <source>
        <dbReference type="ARBA" id="ARBA00012276"/>
    </source>
</evidence>
<feature type="compositionally biased region" description="Polar residues" evidence="11">
    <location>
        <begin position="1"/>
        <end position="29"/>
    </location>
</feature>
<feature type="binding site" evidence="9">
    <location>
        <begin position="1193"/>
        <end position="1197"/>
    </location>
    <ligand>
        <name>AMP</name>
        <dbReference type="ChEBI" id="CHEBI:456215"/>
    </ligand>
</feature>
<evidence type="ECO:0000256" key="5">
    <source>
        <dbReference type="ARBA" id="ARBA00022723"/>
    </source>
</evidence>
<dbReference type="SMART" id="SM00471">
    <property type="entry name" value="HDc"/>
    <property type="match status" value="1"/>
</dbReference>
<evidence type="ECO:0000256" key="11">
    <source>
        <dbReference type="SAM" id="MobiDB-lite"/>
    </source>
</evidence>
<dbReference type="Proteomes" id="UP000070412">
    <property type="component" value="Unassembled WGS sequence"/>
</dbReference>
<dbReference type="GO" id="GO:0006198">
    <property type="term" value="P:cAMP catabolic process"/>
    <property type="evidence" value="ECO:0007669"/>
    <property type="project" value="UniProtKB-UniPathway"/>
</dbReference>
<evidence type="ECO:0000256" key="1">
    <source>
        <dbReference type="ARBA" id="ARBA00001968"/>
    </source>
</evidence>
<dbReference type="InterPro" id="IPR000014">
    <property type="entry name" value="PAS"/>
</dbReference>
<feature type="compositionally biased region" description="Polar residues" evidence="11">
    <location>
        <begin position="571"/>
        <end position="595"/>
    </location>
</feature>
<feature type="region of interest" description="Disordered" evidence="11">
    <location>
        <begin position="218"/>
        <end position="237"/>
    </location>
</feature>
<evidence type="ECO:0000256" key="8">
    <source>
        <dbReference type="PIRSR" id="PIRSR623088-1"/>
    </source>
</evidence>
<keyword evidence="6" id="KW-0378">Hydrolase</keyword>
<feature type="region of interest" description="Disordered" evidence="11">
    <location>
        <begin position="678"/>
        <end position="734"/>
    </location>
</feature>
<evidence type="ECO:0000256" key="6">
    <source>
        <dbReference type="ARBA" id="ARBA00022801"/>
    </source>
</evidence>
<dbReference type="CDD" id="cd00077">
    <property type="entry name" value="HDc"/>
    <property type="match status" value="1"/>
</dbReference>
<dbReference type="CDD" id="cd00130">
    <property type="entry name" value="PAS"/>
    <property type="match status" value="1"/>
</dbReference>
<dbReference type="Gene3D" id="3.30.450.20">
    <property type="entry name" value="PAS domain"/>
    <property type="match status" value="1"/>
</dbReference>
<evidence type="ECO:0000256" key="2">
    <source>
        <dbReference type="ARBA" id="ARBA00004703"/>
    </source>
</evidence>
<dbReference type="SMART" id="SM00091">
    <property type="entry name" value="PAS"/>
    <property type="match status" value="1"/>
</dbReference>
<feature type="active site" description="Proton donor" evidence="8">
    <location>
        <position position="1193"/>
    </location>
</feature>
<dbReference type="PRINTS" id="PR00387">
    <property type="entry name" value="PDIESTERASE1"/>
</dbReference>
<evidence type="ECO:0000256" key="7">
    <source>
        <dbReference type="ARBA" id="ARBA00023149"/>
    </source>
</evidence>
<dbReference type="EMBL" id="WVUK01000056">
    <property type="protein sequence ID" value="KAF7492280.1"/>
    <property type="molecule type" value="Genomic_DNA"/>
</dbReference>
<dbReference type="InterPro" id="IPR035965">
    <property type="entry name" value="PAS-like_dom_sf"/>
</dbReference>
<feature type="region of interest" description="Disordered" evidence="11">
    <location>
        <begin position="131"/>
        <end position="184"/>
    </location>
</feature>
<evidence type="ECO:0000313" key="15">
    <source>
        <dbReference type="EnsemblMetazoa" id="KAF7492280.1"/>
    </source>
</evidence>
<keyword evidence="5 10" id="KW-0479">Metal-binding</keyword>
<evidence type="ECO:0000256" key="10">
    <source>
        <dbReference type="PIRSR" id="PIRSR623088-3"/>
    </source>
</evidence>
<dbReference type="InterPro" id="IPR023088">
    <property type="entry name" value="PDEase"/>
</dbReference>
<evidence type="ECO:0000313" key="16">
    <source>
        <dbReference type="Proteomes" id="UP000070412"/>
    </source>
</evidence>
<dbReference type="InterPro" id="IPR003607">
    <property type="entry name" value="HD/PDEase_dom"/>
</dbReference>
<feature type="binding site" evidence="10">
    <location>
        <position position="1233"/>
    </location>
    <ligand>
        <name>Zn(2+)</name>
        <dbReference type="ChEBI" id="CHEBI:29105"/>
        <label>1</label>
    </ligand>
</feature>
<feature type="binding site" evidence="10">
    <location>
        <position position="1234"/>
    </location>
    <ligand>
        <name>Zn(2+)</name>
        <dbReference type="ChEBI" id="CHEBI:29105"/>
        <label>1</label>
    </ligand>
</feature>
<feature type="compositionally biased region" description="Low complexity" evidence="11">
    <location>
        <begin position="68"/>
        <end position="95"/>
    </location>
</feature>
<feature type="region of interest" description="Disordered" evidence="11">
    <location>
        <begin position="1499"/>
        <end position="1528"/>
    </location>
</feature>
<dbReference type="PROSITE" id="PS51845">
    <property type="entry name" value="PDEASE_I_2"/>
    <property type="match status" value="1"/>
</dbReference>
<feature type="compositionally biased region" description="Basic and acidic residues" evidence="11">
    <location>
        <begin position="168"/>
        <end position="181"/>
    </location>
</feature>
<dbReference type="SUPFAM" id="SSF109604">
    <property type="entry name" value="HD-domain/PDEase-like"/>
    <property type="match status" value="1"/>
</dbReference>
<comment type="cofactor">
    <cofactor evidence="1">
        <name>a divalent metal cation</name>
        <dbReference type="ChEBI" id="CHEBI:60240"/>
    </cofactor>
</comment>
<feature type="domain" description="PAS" evidence="12">
    <location>
        <begin position="839"/>
        <end position="893"/>
    </location>
</feature>
<dbReference type="EnsemblMetazoa" id="SSS_2712s_mrna">
    <property type="protein sequence ID" value="KAF7492280.1"/>
    <property type="gene ID" value="SSS_2712"/>
</dbReference>
<feature type="compositionally biased region" description="Low complexity" evidence="11">
    <location>
        <begin position="686"/>
        <end position="696"/>
    </location>
</feature>
<proteinExistence type="inferred from homology"/>
<feature type="compositionally biased region" description="Low complexity" evidence="11">
    <location>
        <begin position="278"/>
        <end position="300"/>
    </location>
</feature>
<feature type="binding site" evidence="10">
    <location>
        <position position="1234"/>
    </location>
    <ligand>
        <name>Zn(2+)</name>
        <dbReference type="ChEBI" id="CHEBI:29105"/>
        <label>2</label>
    </ligand>
</feature>
<name>A0A834R8X0_SARSC</name>
<dbReference type="InterPro" id="IPR036971">
    <property type="entry name" value="PDEase_catalytic_dom_sf"/>
</dbReference>
<dbReference type="SUPFAM" id="SSF55785">
    <property type="entry name" value="PYP-like sensor domain (PAS domain)"/>
    <property type="match status" value="1"/>
</dbReference>
<dbReference type="EC" id="3.1.4.53" evidence="4"/>
<dbReference type="PROSITE" id="PS50112">
    <property type="entry name" value="PAS"/>
    <property type="match status" value="1"/>
</dbReference>
<organism evidence="14">
    <name type="scientific">Sarcoptes scabiei</name>
    <name type="common">Itch mite</name>
    <name type="synonym">Acarus scabiei</name>
    <dbReference type="NCBI Taxonomy" id="52283"/>
    <lineage>
        <taxon>Eukaryota</taxon>
        <taxon>Metazoa</taxon>
        <taxon>Ecdysozoa</taxon>
        <taxon>Arthropoda</taxon>
        <taxon>Chelicerata</taxon>
        <taxon>Arachnida</taxon>
        <taxon>Acari</taxon>
        <taxon>Acariformes</taxon>
        <taxon>Sarcoptiformes</taxon>
        <taxon>Astigmata</taxon>
        <taxon>Psoroptidia</taxon>
        <taxon>Sarcoptoidea</taxon>
        <taxon>Sarcoptidae</taxon>
        <taxon>Sarcoptinae</taxon>
        <taxon>Sarcoptes</taxon>
    </lineage>
</organism>
<evidence type="ECO:0000256" key="9">
    <source>
        <dbReference type="PIRSR" id="PIRSR623088-2"/>
    </source>
</evidence>
<dbReference type="UniPathway" id="UPA00762">
    <property type="reaction ID" value="UER00747"/>
</dbReference>
<dbReference type="PANTHER" id="PTHR11347">
    <property type="entry name" value="CYCLIC NUCLEOTIDE PHOSPHODIESTERASE"/>
    <property type="match status" value="1"/>
</dbReference>
<dbReference type="NCBIfam" id="TIGR00229">
    <property type="entry name" value="sensory_box"/>
    <property type="match status" value="1"/>
</dbReference>
<dbReference type="Pfam" id="PF13426">
    <property type="entry name" value="PAS_9"/>
    <property type="match status" value="1"/>
</dbReference>
<reference evidence="14" key="2">
    <citation type="submission" date="2020-01" db="EMBL/GenBank/DDBJ databases">
        <authorList>
            <person name="Korhonen P.K.K."/>
            <person name="Guangxu M.G."/>
            <person name="Wang T.W."/>
            <person name="Stroehlein A.J.S."/>
            <person name="Young N.D."/>
            <person name="Ang C.-S.A."/>
            <person name="Fernando D.W.F."/>
            <person name="Lu H.L."/>
            <person name="Taylor S.T."/>
            <person name="Ehtesham M.E.M."/>
            <person name="Najaraj S.H.N."/>
            <person name="Harsha G.H.G."/>
            <person name="Madugundu A.M."/>
            <person name="Renuse S.R."/>
            <person name="Holt D.H."/>
            <person name="Pandey A.P."/>
            <person name="Papenfuss A.P."/>
            <person name="Gasser R.B.G."/>
            <person name="Fischer K.F."/>
        </authorList>
    </citation>
    <scope>NUCLEOTIDE SEQUENCE</scope>
    <source>
        <strain evidence="14">SSS_KF_BRIS2020</strain>
    </source>
</reference>
<evidence type="ECO:0000259" key="13">
    <source>
        <dbReference type="PROSITE" id="PS51845"/>
    </source>
</evidence>
<dbReference type="Pfam" id="PF00233">
    <property type="entry name" value="PDEase_I"/>
    <property type="match status" value="1"/>
</dbReference>
<feature type="region of interest" description="Disordered" evidence="11">
    <location>
        <begin position="1"/>
        <end position="33"/>
    </location>
</feature>